<protein>
    <submittedName>
        <fullName evidence="2">Exporter of polyketide antibiotics</fullName>
    </submittedName>
</protein>
<organism evidence="2 3">
    <name type="scientific">Blastococcus jejuensis</name>
    <dbReference type="NCBI Taxonomy" id="351224"/>
    <lineage>
        <taxon>Bacteria</taxon>
        <taxon>Bacillati</taxon>
        <taxon>Actinomycetota</taxon>
        <taxon>Actinomycetes</taxon>
        <taxon>Geodermatophilales</taxon>
        <taxon>Geodermatophilaceae</taxon>
        <taxon>Blastococcus</taxon>
    </lineage>
</organism>
<comment type="caution">
    <text evidence="2">The sequence shown here is derived from an EMBL/GenBank/DDBJ whole genome shotgun (WGS) entry which is preliminary data.</text>
</comment>
<keyword evidence="1" id="KW-1133">Transmembrane helix</keyword>
<feature type="transmembrane region" description="Helical" evidence="1">
    <location>
        <begin position="439"/>
        <end position="464"/>
    </location>
</feature>
<name>A0ABP6NNA6_9ACTN</name>
<dbReference type="RefSeq" id="WP_344686489.1">
    <property type="nucleotide sequence ID" value="NZ_BAAAVV010000001.1"/>
</dbReference>
<evidence type="ECO:0000256" key="1">
    <source>
        <dbReference type="SAM" id="Phobius"/>
    </source>
</evidence>
<feature type="transmembrane region" description="Helical" evidence="1">
    <location>
        <begin position="250"/>
        <end position="270"/>
    </location>
</feature>
<keyword evidence="1" id="KW-0472">Membrane</keyword>
<proteinExistence type="predicted"/>
<dbReference type="EMBL" id="BAAAVV010000001">
    <property type="protein sequence ID" value="GAA3153580.1"/>
    <property type="molecule type" value="Genomic_DNA"/>
</dbReference>
<feature type="transmembrane region" description="Helical" evidence="1">
    <location>
        <begin position="138"/>
        <end position="161"/>
    </location>
</feature>
<keyword evidence="1" id="KW-0812">Transmembrane</keyword>
<accession>A0ABP6NNA6</accession>
<feature type="transmembrane region" description="Helical" evidence="1">
    <location>
        <begin position="173"/>
        <end position="194"/>
    </location>
</feature>
<dbReference type="Proteomes" id="UP001499924">
    <property type="component" value="Unassembled WGS sequence"/>
</dbReference>
<feature type="transmembrane region" description="Helical" evidence="1">
    <location>
        <begin position="37"/>
        <end position="56"/>
    </location>
</feature>
<gene>
    <name evidence="2" type="ORF">GCM10010531_00670</name>
</gene>
<feature type="transmembrane region" description="Helical" evidence="1">
    <location>
        <begin position="94"/>
        <end position="117"/>
    </location>
</feature>
<evidence type="ECO:0000313" key="2">
    <source>
        <dbReference type="EMBL" id="GAA3153580.1"/>
    </source>
</evidence>
<feature type="transmembrane region" description="Helical" evidence="1">
    <location>
        <begin position="404"/>
        <end position="427"/>
    </location>
</feature>
<feature type="transmembrane region" description="Helical" evidence="1">
    <location>
        <begin position="358"/>
        <end position="383"/>
    </location>
</feature>
<feature type="transmembrane region" description="Helical" evidence="1">
    <location>
        <begin position="471"/>
        <end position="494"/>
    </location>
</feature>
<reference evidence="3" key="1">
    <citation type="journal article" date="2019" name="Int. J. Syst. Evol. Microbiol.">
        <title>The Global Catalogue of Microorganisms (GCM) 10K type strain sequencing project: providing services to taxonomists for standard genome sequencing and annotation.</title>
        <authorList>
            <consortium name="The Broad Institute Genomics Platform"/>
            <consortium name="The Broad Institute Genome Sequencing Center for Infectious Disease"/>
            <person name="Wu L."/>
            <person name="Ma J."/>
        </authorList>
    </citation>
    <scope>NUCLEOTIDE SEQUENCE [LARGE SCALE GENOMIC DNA]</scope>
    <source>
        <strain evidence="3">JCM 15614</strain>
    </source>
</reference>
<feature type="transmembrane region" description="Helical" evidence="1">
    <location>
        <begin position="206"/>
        <end position="230"/>
    </location>
</feature>
<evidence type="ECO:0000313" key="3">
    <source>
        <dbReference type="Proteomes" id="UP001499924"/>
    </source>
</evidence>
<feature type="transmembrane region" description="Helical" evidence="1">
    <location>
        <begin position="309"/>
        <end position="331"/>
    </location>
</feature>
<keyword evidence="3" id="KW-1185">Reference proteome</keyword>
<sequence length="545" mass="54986">MSAGTAARTARPPQVALPPATGPVVGAVSRQLRRGTLVVSAIAGVMPAFVAAQYQGTFSGAVPASSLEALAQNPAIRTLFGPPVALDDPGGFTVWRLGTVLAVLVGIWAALAATRVTRGEEEAGRWDLLLAGRLRLAVLIRAHVVVLLGAAVLPGLAAALGLLLSGTDATGSLLFGTMIAGTGMTGVALGVLGAQLLAERRAASGLAVAVLLGMLLVRMVGDGVPALAFLQWASPFGLLGRAEPFGADRWVPALVLMGMVSVVATAAVRASDDRDVGSARLRGRDRVSAPSRLVRSLGGLAVHRVRRPVITWGAGLAAYFLLIGLLARTMVDFLADNPLFARLAAQAGFVQLGSVEGYVSALFSLLAVPVGAFAAGRVAHAAADEQAGRLTPLLSLPVSRVRWAATEAVVVTVGTTVLAAVAGLATWAGTAWVGADLGVGAALAGALNAVPVALLCLGAALLALGWVPASVLAVGVLPAAGGYLLLVFADTFAWPEWVRAVSPFAHLASVPAESVDAGGAAGMLVVVLALAAAGLAGYARRDLRG</sequence>
<feature type="transmembrane region" description="Helical" evidence="1">
    <location>
        <begin position="517"/>
        <end position="539"/>
    </location>
</feature>